<sequence length="119" mass="13817">MCDCEIPEVWSESYPKARIAHKCCECDRRIDTGTTYRLMKGLWDGCWSTYKMCLECEKVSNAFQEKGGCHCIGGLYQELIDSDVLLRDEENEEIWIEQESWLKVVCQHPIKCEVVEEAA</sequence>
<evidence type="ECO:0000313" key="1">
    <source>
        <dbReference type="EMBL" id="PHJ97920.1"/>
    </source>
</evidence>
<dbReference type="AlphaFoldDB" id="A0A9Q6EIY8"/>
<comment type="caution">
    <text evidence="1">The sequence shown here is derived from an EMBL/GenBank/DDBJ whole genome shotgun (WGS) entry which is preliminary data.</text>
</comment>
<name>A0A9Q6EIY8_NOSLI</name>
<protein>
    <submittedName>
        <fullName evidence="1">Uncharacterized protein</fullName>
    </submittedName>
</protein>
<proteinExistence type="predicted"/>
<dbReference type="Proteomes" id="UP000222310">
    <property type="component" value="Unassembled WGS sequence"/>
</dbReference>
<evidence type="ECO:0000313" key="2">
    <source>
        <dbReference type="Proteomes" id="UP000222310"/>
    </source>
</evidence>
<organism evidence="1 2">
    <name type="scientific">Nostoc linckia z8</name>
    <dbReference type="NCBI Taxonomy" id="1628746"/>
    <lineage>
        <taxon>Bacteria</taxon>
        <taxon>Bacillati</taxon>
        <taxon>Cyanobacteriota</taxon>
        <taxon>Cyanophyceae</taxon>
        <taxon>Nostocales</taxon>
        <taxon>Nostocaceae</taxon>
        <taxon>Nostoc</taxon>
    </lineage>
</organism>
<gene>
    <name evidence="1" type="ORF">VF08_27880</name>
</gene>
<accession>A0A9Q6EIY8</accession>
<reference evidence="1 2" key="1">
    <citation type="submission" date="2015-02" db="EMBL/GenBank/DDBJ databases">
        <title>Nostoc linckia genome annotation.</title>
        <authorList>
            <person name="Zhou Z."/>
        </authorList>
    </citation>
    <scope>NUCLEOTIDE SEQUENCE [LARGE SCALE GENOMIC DNA]</scope>
    <source>
        <strain evidence="2">z8</strain>
    </source>
</reference>
<dbReference type="EMBL" id="LAHD01000107">
    <property type="protein sequence ID" value="PHJ97920.1"/>
    <property type="molecule type" value="Genomic_DNA"/>
</dbReference>